<evidence type="ECO:0000313" key="1">
    <source>
        <dbReference type="EMBL" id="DAF62256.1"/>
    </source>
</evidence>
<reference evidence="1" key="1">
    <citation type="journal article" date="2021" name="Proc. Natl. Acad. Sci. U.S.A.">
        <title>A Catalog of Tens of Thousands of Viruses from Human Metagenomes Reveals Hidden Associations with Chronic Diseases.</title>
        <authorList>
            <person name="Tisza M.J."/>
            <person name="Buck C.B."/>
        </authorList>
    </citation>
    <scope>NUCLEOTIDE SEQUENCE</scope>
    <source>
        <strain evidence="1">CtIty1</strain>
    </source>
</reference>
<proteinExistence type="predicted"/>
<protein>
    <submittedName>
        <fullName evidence="1">Uncharacterized protein</fullName>
    </submittedName>
</protein>
<sequence length="176" mass="21004">MKNPYSKMNCISVNPDRFLSINEIKDLLNNGTIPKDCIDTRFRRFKKKIKSLLGLEKKNKIDYHIIIMSYDDSIDHYIDIKILPDLYDAMMYCDDLSDYKLNVFLYSITNGNGRTLEELNIRFSFYKLMHLIAVYRLWRKGRAAKLVETFKRDEVLLRARLKELPDTIADWKNMYL</sequence>
<dbReference type="EMBL" id="BK032823">
    <property type="protein sequence ID" value="DAF62256.1"/>
    <property type="molecule type" value="Genomic_DNA"/>
</dbReference>
<organism evidence="1">
    <name type="scientific">Myoviridae sp. ctIty1</name>
    <dbReference type="NCBI Taxonomy" id="2827673"/>
    <lineage>
        <taxon>Viruses</taxon>
        <taxon>Duplodnaviria</taxon>
        <taxon>Heunggongvirae</taxon>
        <taxon>Uroviricota</taxon>
        <taxon>Caudoviricetes</taxon>
    </lineage>
</organism>
<name>A0A8S5TGI5_9CAUD</name>
<accession>A0A8S5TGI5</accession>